<dbReference type="EMBL" id="LHZT01000097">
    <property type="protein sequence ID" value="KXV60019.1"/>
    <property type="molecule type" value="Genomic_DNA"/>
</dbReference>
<dbReference type="Proteomes" id="UP000075411">
    <property type="component" value="Unassembled WGS sequence"/>
</dbReference>
<evidence type="ECO:0000313" key="1">
    <source>
        <dbReference type="EMBL" id="KXV60019.1"/>
    </source>
</evidence>
<protein>
    <submittedName>
        <fullName evidence="1">Uncharacterized protein</fullName>
    </submittedName>
</protein>
<name>A0A149U429_9PROT</name>
<dbReference type="PATRIC" id="fig|104102.12.peg.2894"/>
<gene>
    <name evidence="1" type="ORF">AD947_02905</name>
</gene>
<feature type="non-terminal residue" evidence="1">
    <location>
        <position position="1"/>
    </location>
</feature>
<dbReference type="AlphaFoldDB" id="A0A149U429"/>
<reference evidence="1 2" key="1">
    <citation type="submission" date="2015-06" db="EMBL/GenBank/DDBJ databases">
        <title>Improved classification and identification of acetic acid bacteria using matrix-assisted laser desorption/ionization time-of-flight mass spectrometry; Gluconobacter nephelii and Gluconobacter uchimurae are later heterotypic synonyms of Gluconobacter japonicus and Gluconobacter oxydans, respectively.</title>
        <authorList>
            <person name="Li L."/>
            <person name="Cleenwerck I."/>
            <person name="De Vuyst L."/>
            <person name="Vandamme P."/>
        </authorList>
    </citation>
    <scope>NUCLEOTIDE SEQUENCE [LARGE SCALE GENOMIC DNA]</scope>
    <source>
        <strain evidence="1 2">LMG 1663</strain>
    </source>
</reference>
<evidence type="ECO:0000313" key="2">
    <source>
        <dbReference type="Proteomes" id="UP000075411"/>
    </source>
</evidence>
<sequence>GAGAGAGAGACVAVEVSLTTEDGAARAGVGFSPSTLEVSTEGRARASVGASACMAEEVGEGSGAVDCAHPLSGVLARKRNRATERRREREIVAAGNERGVSTEEGNMLEIWAVGLVLSVCALMSFFRSKSFWPTQNLSASLAKAEGWKPPAGR</sequence>
<proteinExistence type="predicted"/>
<accession>A0A149U429</accession>
<organism evidence="1 2">
    <name type="scientific">Acetobacter tropicalis</name>
    <dbReference type="NCBI Taxonomy" id="104102"/>
    <lineage>
        <taxon>Bacteria</taxon>
        <taxon>Pseudomonadati</taxon>
        <taxon>Pseudomonadota</taxon>
        <taxon>Alphaproteobacteria</taxon>
        <taxon>Acetobacterales</taxon>
        <taxon>Acetobacteraceae</taxon>
        <taxon>Acetobacter</taxon>
    </lineage>
</organism>
<comment type="caution">
    <text evidence="1">The sequence shown here is derived from an EMBL/GenBank/DDBJ whole genome shotgun (WGS) entry which is preliminary data.</text>
</comment>